<accession>A0AAI8V8X8</accession>
<dbReference type="AlphaFoldDB" id="A0AAI8V8X8"/>
<feature type="compositionally biased region" description="Acidic residues" evidence="5">
    <location>
        <begin position="371"/>
        <end position="386"/>
    </location>
</feature>
<keyword evidence="1" id="KW-0479">Metal-binding</keyword>
<dbReference type="PROSITE" id="PS50089">
    <property type="entry name" value="ZF_RING_2"/>
    <property type="match status" value="1"/>
</dbReference>
<evidence type="ECO:0000256" key="3">
    <source>
        <dbReference type="ARBA" id="ARBA00022833"/>
    </source>
</evidence>
<feature type="domain" description="RING-type" evidence="6">
    <location>
        <begin position="47"/>
        <end position="103"/>
    </location>
</feature>
<dbReference type="Proteomes" id="UP001295740">
    <property type="component" value="Unassembled WGS sequence"/>
</dbReference>
<feature type="compositionally biased region" description="Low complexity" evidence="5">
    <location>
        <begin position="550"/>
        <end position="567"/>
    </location>
</feature>
<dbReference type="EMBL" id="CAUWAG010000003">
    <property type="protein sequence ID" value="CAJ2500488.1"/>
    <property type="molecule type" value="Genomic_DNA"/>
</dbReference>
<feature type="region of interest" description="Disordered" evidence="5">
    <location>
        <begin position="310"/>
        <end position="341"/>
    </location>
</feature>
<evidence type="ECO:0000313" key="7">
    <source>
        <dbReference type="EMBL" id="CAJ2500488.1"/>
    </source>
</evidence>
<protein>
    <submittedName>
        <fullName evidence="7">Uu.00g033410.m01.CDS01</fullName>
    </submittedName>
</protein>
<keyword evidence="2 4" id="KW-0863">Zinc-finger</keyword>
<dbReference type="InterPro" id="IPR018957">
    <property type="entry name" value="Znf_C3HC4_RING-type"/>
</dbReference>
<feature type="compositionally biased region" description="Pro residues" evidence="5">
    <location>
        <begin position="322"/>
        <end position="334"/>
    </location>
</feature>
<name>A0AAI8V8X8_9PEZI</name>
<comment type="caution">
    <text evidence="7">The sequence shown here is derived from an EMBL/GenBank/DDBJ whole genome shotgun (WGS) entry which is preliminary data.</text>
</comment>
<dbReference type="GO" id="GO:0008270">
    <property type="term" value="F:zinc ion binding"/>
    <property type="evidence" value="ECO:0007669"/>
    <property type="project" value="UniProtKB-KW"/>
</dbReference>
<evidence type="ECO:0000259" key="6">
    <source>
        <dbReference type="PROSITE" id="PS50089"/>
    </source>
</evidence>
<sequence length="567" mass="62917">MEHPTTTTAAENSPKTTIETNNFHEVLKHFDAEGRIIDHETRFAVQCAICIERNLSLLNDRFDTKSRATHEPYTVLPCGHAFGYECVSNWALHREMPTCPLCRKAIYARAGQRSTFKIFGAGTSEEQHEEVVEVRRFLDRVGQADEVAEPEEAMFSADGLEGLFANARANGPFPRVVARPGGFREGRARRRATLLEAAQPEAVDGTNPVPLEGLSLEDPSDAETVVRLAREARASSAASIAMEQTRAAYRRAVAENREDSSGAETVARLERASRQARVIYDEAEAAYDATYNTASRAARIAYDEFNADHRENFSPLEDPSGAPAPGPGPGPLPRDPTQEARDEFARRDDQYITRLSQSEAGSRFWDHWDSDDSDDSDDEDDDDEEDHANGVWVPNVITDPTARRWTGHALLRESMLRGVRNEVIRAQEAVNEIYPPIPGLDMGVTWTDPPTPGLNYLEFLAYQEEEWLEEAQREVDEGRLEIEEGPSVAERIVWAASHRSGALHTMGQAQAAYRRAQAGYPSGVSGAAPIHAAPSIPRQLCAPHKQAWSRLETPTTKLKPPTRQPGE</sequence>
<keyword evidence="3" id="KW-0862">Zinc</keyword>
<feature type="region of interest" description="Disordered" evidence="5">
    <location>
        <begin position="364"/>
        <end position="393"/>
    </location>
</feature>
<dbReference type="InterPro" id="IPR013083">
    <property type="entry name" value="Znf_RING/FYVE/PHD"/>
</dbReference>
<dbReference type="SUPFAM" id="SSF57850">
    <property type="entry name" value="RING/U-box"/>
    <property type="match status" value="1"/>
</dbReference>
<evidence type="ECO:0000256" key="5">
    <source>
        <dbReference type="SAM" id="MobiDB-lite"/>
    </source>
</evidence>
<evidence type="ECO:0000313" key="8">
    <source>
        <dbReference type="Proteomes" id="UP001295740"/>
    </source>
</evidence>
<dbReference type="Gene3D" id="3.30.40.10">
    <property type="entry name" value="Zinc/RING finger domain, C3HC4 (zinc finger)"/>
    <property type="match status" value="1"/>
</dbReference>
<organism evidence="7 8">
    <name type="scientific">Anthostomella pinea</name>
    <dbReference type="NCBI Taxonomy" id="933095"/>
    <lineage>
        <taxon>Eukaryota</taxon>
        <taxon>Fungi</taxon>
        <taxon>Dikarya</taxon>
        <taxon>Ascomycota</taxon>
        <taxon>Pezizomycotina</taxon>
        <taxon>Sordariomycetes</taxon>
        <taxon>Xylariomycetidae</taxon>
        <taxon>Xylariales</taxon>
        <taxon>Xylariaceae</taxon>
        <taxon>Anthostomella</taxon>
    </lineage>
</organism>
<proteinExistence type="predicted"/>
<dbReference type="SMART" id="SM00184">
    <property type="entry name" value="RING"/>
    <property type="match status" value="1"/>
</dbReference>
<dbReference type="Pfam" id="PF00097">
    <property type="entry name" value="zf-C3HC4"/>
    <property type="match status" value="1"/>
</dbReference>
<evidence type="ECO:0000256" key="1">
    <source>
        <dbReference type="ARBA" id="ARBA00022723"/>
    </source>
</evidence>
<feature type="region of interest" description="Disordered" evidence="5">
    <location>
        <begin position="543"/>
        <end position="567"/>
    </location>
</feature>
<dbReference type="InterPro" id="IPR001841">
    <property type="entry name" value="Znf_RING"/>
</dbReference>
<reference evidence="7" key="1">
    <citation type="submission" date="2023-10" db="EMBL/GenBank/DDBJ databases">
        <authorList>
            <person name="Hackl T."/>
        </authorList>
    </citation>
    <scope>NUCLEOTIDE SEQUENCE</scope>
</reference>
<gene>
    <name evidence="7" type="ORF">KHLLAP_LOCUS956</name>
</gene>
<evidence type="ECO:0000256" key="2">
    <source>
        <dbReference type="ARBA" id="ARBA00022771"/>
    </source>
</evidence>
<keyword evidence="8" id="KW-1185">Reference proteome</keyword>
<evidence type="ECO:0000256" key="4">
    <source>
        <dbReference type="PROSITE-ProRule" id="PRU00175"/>
    </source>
</evidence>